<dbReference type="RefSeq" id="WP_069829534.1">
    <property type="nucleotide sequence ID" value="NZ_MDJD01000028.1"/>
</dbReference>
<dbReference type="EMBL" id="MDJD01000028">
    <property type="protein sequence ID" value="OEK08853.1"/>
    <property type="molecule type" value="Genomic_DNA"/>
</dbReference>
<dbReference type="SFLD" id="SFLDS00003">
    <property type="entry name" value="Haloacid_Dehalogenase"/>
    <property type="match status" value="1"/>
</dbReference>
<comment type="catalytic activity">
    <reaction evidence="1">
        <text>an N-acylneuraminate + CTP = a CMP-N-acyl-beta-neuraminate + diphosphate</text>
        <dbReference type="Rhea" id="RHEA:11344"/>
        <dbReference type="ChEBI" id="CHEBI:33019"/>
        <dbReference type="ChEBI" id="CHEBI:37563"/>
        <dbReference type="ChEBI" id="CHEBI:60073"/>
        <dbReference type="ChEBI" id="CHEBI:68671"/>
        <dbReference type="EC" id="2.7.7.43"/>
    </reaction>
</comment>
<dbReference type="GO" id="GO:0016788">
    <property type="term" value="F:hydrolase activity, acting on ester bonds"/>
    <property type="evidence" value="ECO:0007669"/>
    <property type="project" value="InterPro"/>
</dbReference>
<comment type="subunit">
    <text evidence="6">Homotetramer.</text>
</comment>
<dbReference type="STRING" id="1849968.A8C32_00830"/>
<keyword evidence="8" id="KW-0479">Metal-binding</keyword>
<dbReference type="GO" id="GO:0008781">
    <property type="term" value="F:N-acylneuraminate cytidylyltransferase activity"/>
    <property type="evidence" value="ECO:0007669"/>
    <property type="project" value="UniProtKB-EC"/>
</dbReference>
<dbReference type="InterPro" id="IPR036412">
    <property type="entry name" value="HAD-like_sf"/>
</dbReference>
<evidence type="ECO:0000256" key="9">
    <source>
        <dbReference type="ARBA" id="ARBA00022801"/>
    </source>
</evidence>
<evidence type="ECO:0000256" key="5">
    <source>
        <dbReference type="ARBA" id="ARBA00010726"/>
    </source>
</evidence>
<dbReference type="OrthoDB" id="9805604at2"/>
<dbReference type="InterPro" id="IPR029044">
    <property type="entry name" value="Nucleotide-diphossugar_trans"/>
</dbReference>
<comment type="caution">
    <text evidence="11">The sequence shown here is derived from an EMBL/GenBank/DDBJ whole genome shotgun (WGS) entry which is preliminary data.</text>
</comment>
<keyword evidence="12" id="KW-1185">Reference proteome</keyword>
<dbReference type="InterPro" id="IPR010023">
    <property type="entry name" value="KdsC_fam"/>
</dbReference>
<dbReference type="Proteomes" id="UP000095713">
    <property type="component" value="Unassembled WGS sequence"/>
</dbReference>
<dbReference type="InterPro" id="IPR023214">
    <property type="entry name" value="HAD_sf"/>
</dbReference>
<evidence type="ECO:0000313" key="12">
    <source>
        <dbReference type="Proteomes" id="UP000095713"/>
    </source>
</evidence>
<dbReference type="PANTHER" id="PTHR21485:SF3">
    <property type="entry name" value="N-ACYLNEURAMINATE CYTIDYLYLTRANSFERASE"/>
    <property type="match status" value="1"/>
</dbReference>
<dbReference type="InterPro" id="IPR003329">
    <property type="entry name" value="Cytidylyl_trans"/>
</dbReference>
<gene>
    <name evidence="11" type="ORF">A8C32_00830</name>
</gene>
<dbReference type="CDD" id="cd02513">
    <property type="entry name" value="CMP-NeuAc_Synthase"/>
    <property type="match status" value="1"/>
</dbReference>
<dbReference type="SUPFAM" id="SSF53448">
    <property type="entry name" value="Nucleotide-diphospho-sugar transferases"/>
    <property type="match status" value="1"/>
</dbReference>
<reference evidence="11 12" key="1">
    <citation type="submission" date="2016-05" db="EMBL/GenBank/DDBJ databases">
        <title>Draft Genome Sequence of Algibacter sp. Strain SK-16 Isolated from the Surface Water of Aburatsubo Inlet.</title>
        <authorList>
            <person name="Wong S.-K."/>
            <person name="Yoshizawa S."/>
            <person name="Nakajima Y."/>
            <person name="Ogura Y."/>
            <person name="Tetsuya H."/>
            <person name="Hamasaki K."/>
        </authorList>
    </citation>
    <scope>NUCLEOTIDE SEQUENCE [LARGE SCALE GENOMIC DNA]</scope>
    <source>
        <strain evidence="11 12">SK-16</strain>
    </source>
</reference>
<dbReference type="GO" id="GO:0006054">
    <property type="term" value="P:N-acetylneuraminate metabolic process"/>
    <property type="evidence" value="ECO:0007669"/>
    <property type="project" value="UniProtKB-UniPathway"/>
</dbReference>
<keyword evidence="9" id="KW-0378">Hydrolase</keyword>
<name>A0A1E5TBT5_9FLAO</name>
<keyword evidence="10" id="KW-0460">Magnesium</keyword>
<dbReference type="SFLD" id="SFLDG01138">
    <property type="entry name" value="C1.6.2:_Deoxy-d-mannose-octulo"/>
    <property type="match status" value="1"/>
</dbReference>
<evidence type="ECO:0000256" key="8">
    <source>
        <dbReference type="ARBA" id="ARBA00022723"/>
    </source>
</evidence>
<organism evidence="11 12">
    <name type="scientific">Flavivirga aquatica</name>
    <dbReference type="NCBI Taxonomy" id="1849968"/>
    <lineage>
        <taxon>Bacteria</taxon>
        <taxon>Pseudomonadati</taxon>
        <taxon>Bacteroidota</taxon>
        <taxon>Flavobacteriia</taxon>
        <taxon>Flavobacteriales</taxon>
        <taxon>Flavobacteriaceae</taxon>
        <taxon>Flavivirga</taxon>
    </lineage>
</organism>
<dbReference type="NCBIfam" id="TIGR01670">
    <property type="entry name" value="KdsC-phosphatas"/>
    <property type="match status" value="1"/>
</dbReference>
<dbReference type="Pfam" id="PF08282">
    <property type="entry name" value="Hydrolase_3"/>
    <property type="match status" value="1"/>
</dbReference>
<dbReference type="Gene3D" id="3.90.550.10">
    <property type="entry name" value="Spore Coat Polysaccharide Biosynthesis Protein SpsA, Chain A"/>
    <property type="match status" value="1"/>
</dbReference>
<dbReference type="PANTHER" id="PTHR21485">
    <property type="entry name" value="HAD SUPERFAMILY MEMBERS CMAS AND KDSC"/>
    <property type="match status" value="1"/>
</dbReference>
<comment type="cofactor">
    <cofactor evidence="2">
        <name>Mg(2+)</name>
        <dbReference type="ChEBI" id="CHEBI:18420"/>
    </cofactor>
</comment>
<dbReference type="Pfam" id="PF02348">
    <property type="entry name" value="CTP_transf_3"/>
    <property type="match status" value="1"/>
</dbReference>
<comment type="similarity">
    <text evidence="5">Belongs to the CMP-NeuNAc synthase family.</text>
</comment>
<protein>
    <recommendedName>
        <fullName evidence="7">N-acylneuraminate cytidylyltransferase</fullName>
        <ecNumber evidence="7">2.7.7.43</ecNumber>
    </recommendedName>
</protein>
<evidence type="ECO:0000256" key="1">
    <source>
        <dbReference type="ARBA" id="ARBA00001862"/>
    </source>
</evidence>
<proteinExistence type="inferred from homology"/>
<dbReference type="InterPro" id="IPR050793">
    <property type="entry name" value="CMP-NeuNAc_synthase"/>
</dbReference>
<evidence type="ECO:0000256" key="10">
    <source>
        <dbReference type="ARBA" id="ARBA00022842"/>
    </source>
</evidence>
<evidence type="ECO:0000256" key="3">
    <source>
        <dbReference type="ARBA" id="ARBA00005141"/>
    </source>
</evidence>
<dbReference type="EC" id="2.7.7.43" evidence="7"/>
<comment type="similarity">
    <text evidence="4">Belongs to the KdsC family.</text>
</comment>
<keyword evidence="11" id="KW-0808">Transferase</keyword>
<evidence type="ECO:0000256" key="2">
    <source>
        <dbReference type="ARBA" id="ARBA00001946"/>
    </source>
</evidence>
<comment type="pathway">
    <text evidence="3">Amino-sugar metabolism; N-acetylneuraminate metabolism.</text>
</comment>
<accession>A0A1E5TBT5</accession>
<evidence type="ECO:0000256" key="7">
    <source>
        <dbReference type="ARBA" id="ARBA00012491"/>
    </source>
</evidence>
<dbReference type="SUPFAM" id="SSF56784">
    <property type="entry name" value="HAD-like"/>
    <property type="match status" value="1"/>
</dbReference>
<evidence type="ECO:0000256" key="6">
    <source>
        <dbReference type="ARBA" id="ARBA00011881"/>
    </source>
</evidence>
<dbReference type="SFLD" id="SFLDG01136">
    <property type="entry name" value="C1.6:_Phosphoserine_Phosphatas"/>
    <property type="match status" value="1"/>
</dbReference>
<sequence length="384" mass="43634">MKKIGFIPLRKGSKGIPNKNKRKMVGRPLFTWVLGEAIFSNLDEVYIYTDDQDLIDFVKKEYYWTPKVKAILRSEASATDTASTEFAILEFSDKLNYNFDVFCLLQATSPFTQRDNINDCLNKLTEGYDSALTVVNTHRFLWNENGTPINYNPKSRPRRQDFEGMLVENGAVYTITKEALKNNKNRLGDKIAVVKMAEDSLLEIDTESDWIAVESLLMERQKREKKSDRITHVVLDVDGVFTDGTITYTKEGEHTKNFDMRDGMGLEILRQFNVQVMVMTSEDSALVAKRMNKLKIEHVFLGVKDKFTLLNKIIIDQGITLSNIAYVGDDVNDLTNICSVGWSLAPNNATDIVKQNADIVLSKNSGAGAIREASQFIMNYNKRF</sequence>
<evidence type="ECO:0000256" key="4">
    <source>
        <dbReference type="ARBA" id="ARBA00005893"/>
    </source>
</evidence>
<dbReference type="Gene3D" id="3.40.50.1000">
    <property type="entry name" value="HAD superfamily/HAD-like"/>
    <property type="match status" value="1"/>
</dbReference>
<dbReference type="UniPathway" id="UPA00628"/>
<dbReference type="AlphaFoldDB" id="A0A1E5TBT5"/>
<dbReference type="GO" id="GO:0046872">
    <property type="term" value="F:metal ion binding"/>
    <property type="evidence" value="ECO:0007669"/>
    <property type="project" value="UniProtKB-KW"/>
</dbReference>
<evidence type="ECO:0000313" key="11">
    <source>
        <dbReference type="EMBL" id="OEK08853.1"/>
    </source>
</evidence>